<feature type="compositionally biased region" description="Polar residues" evidence="4">
    <location>
        <begin position="201"/>
        <end position="213"/>
    </location>
</feature>
<keyword evidence="3" id="KW-0175">Coiled coil</keyword>
<proteinExistence type="predicted"/>
<feature type="compositionally biased region" description="Basic and acidic residues" evidence="4">
    <location>
        <begin position="58"/>
        <end position="77"/>
    </location>
</feature>
<feature type="compositionally biased region" description="Basic and acidic residues" evidence="4">
    <location>
        <begin position="468"/>
        <end position="477"/>
    </location>
</feature>
<dbReference type="InterPro" id="IPR012943">
    <property type="entry name" value="Cnn_1N"/>
</dbReference>
<feature type="region of interest" description="Disordered" evidence="4">
    <location>
        <begin position="284"/>
        <end position="307"/>
    </location>
</feature>
<evidence type="ECO:0000256" key="4">
    <source>
        <dbReference type="SAM" id="MobiDB-lite"/>
    </source>
</evidence>
<feature type="compositionally biased region" description="Polar residues" evidence="4">
    <location>
        <begin position="1"/>
        <end position="25"/>
    </location>
</feature>
<feature type="compositionally biased region" description="Basic and acidic residues" evidence="4">
    <location>
        <begin position="37"/>
        <end position="48"/>
    </location>
</feature>
<gene>
    <name evidence="6" type="ORF">BJ875DRAFT_486991</name>
</gene>
<dbReference type="Proteomes" id="UP000824998">
    <property type="component" value="Unassembled WGS sequence"/>
</dbReference>
<reference evidence="6" key="1">
    <citation type="journal article" date="2021" name="IMA Fungus">
        <title>Genomic characterization of three marine fungi, including Emericellopsis atlantica sp. nov. with signatures of a generalist lifestyle and marine biomass degradation.</title>
        <authorList>
            <person name="Hagestad O.C."/>
            <person name="Hou L."/>
            <person name="Andersen J.H."/>
            <person name="Hansen E.H."/>
            <person name="Altermark B."/>
            <person name="Li C."/>
            <person name="Kuhnert E."/>
            <person name="Cox R.J."/>
            <person name="Crous P.W."/>
            <person name="Spatafora J.W."/>
            <person name="Lail K."/>
            <person name="Amirebrahimi M."/>
            <person name="Lipzen A."/>
            <person name="Pangilinan J."/>
            <person name="Andreopoulos W."/>
            <person name="Hayes R.D."/>
            <person name="Ng V."/>
            <person name="Grigoriev I.V."/>
            <person name="Jackson S.A."/>
            <person name="Sutton T.D.S."/>
            <person name="Dobson A.D.W."/>
            <person name="Rama T."/>
        </authorList>
    </citation>
    <scope>NUCLEOTIDE SEQUENCE</scope>
    <source>
        <strain evidence="6">TRa018bII</strain>
    </source>
</reference>
<feature type="domain" description="Centrosomin N-terminal motif 1" evidence="5">
    <location>
        <begin position="87"/>
        <end position="156"/>
    </location>
</feature>
<evidence type="ECO:0000256" key="1">
    <source>
        <dbReference type="ARBA" id="ARBA00004496"/>
    </source>
</evidence>
<dbReference type="AlphaFoldDB" id="A0A9P8C3Y4"/>
<sequence length="746" mass="81919">MTPTSSSNGSSAHLPSRMNPGSTGRATPLSGASLLQDRLRERKGEAARHRAHGSMDMSHLRDREVQSSPIARDDKKPSSGGGKRMGVKQVEEQVSTLHKQNFDLKLELYHRRQRQDDLEARLEAAERRLEEQAELQELNEQLLSELEKRDQAVEEAVGVIVDLEDKVDRLMKEREGVRAFEANYESRSFGPGHDDFPSSPPSVQHTPGNNSINSVPRMPSFLSEKSEGTDALRSLYLPTDRSVVSDAASALPALTEEASTTTGMDSPRLSVLSESSLVSIYGQKTMMDETPEPESPSPPRRKRVSESVEKWIDERPAHPPVVAAPIPARQLKRNGGAAKSQYLSINTILDSPLQRLEKLRHTLEKHSSNTVSTPTQSSTSSSKSGHISKDVKRPVLKDQDSFEQRALPPTPDTFSTDTLRRFQSSNSDMFAQNPRPQNNTFLDSTSTFQTRQRSHVSIRPRSAGETITSKRDGHGWDTETQGDYTETGSDISNLYHGPSIRRPQRVVTPDLFSFGGNEPGGWAQEIMYSTAAHLPTSGNSAADRYRASRRLSMIDPQRTEDSTPTIRQTRFIDGSAAMDVSQFNPPDRQNSLAAPTKLKKAPTELVVTPVAVSPAKNSKISRLSGRIFGSGKTEMGLPATTKPSAPARGSSYISEGLDDARATPPPIRRNRTGPMVERRPVSAGMGSSRRMSEFGYDGALDEVNNIARTGVELPTPETDNNIAKSAVIGGKKWFGIGRNGSLSRRN</sequence>
<comment type="caution">
    <text evidence="6">The sequence shown here is derived from an EMBL/GenBank/DDBJ whole genome shotgun (WGS) entry which is preliminary data.</text>
</comment>
<evidence type="ECO:0000313" key="6">
    <source>
        <dbReference type="EMBL" id="KAG9231451.1"/>
    </source>
</evidence>
<evidence type="ECO:0000256" key="2">
    <source>
        <dbReference type="ARBA" id="ARBA00022490"/>
    </source>
</evidence>
<feature type="compositionally biased region" description="Low complexity" evidence="4">
    <location>
        <begin position="368"/>
        <end position="385"/>
    </location>
</feature>
<feature type="compositionally biased region" description="Polar residues" evidence="4">
    <location>
        <begin position="478"/>
        <end position="488"/>
    </location>
</feature>
<dbReference type="Pfam" id="PF07989">
    <property type="entry name" value="Cnn_1N"/>
    <property type="match status" value="1"/>
</dbReference>
<feature type="region of interest" description="Disordered" evidence="4">
    <location>
        <begin position="363"/>
        <end position="488"/>
    </location>
</feature>
<accession>A0A9P8C3Y4</accession>
<evidence type="ECO:0000259" key="5">
    <source>
        <dbReference type="Pfam" id="PF07989"/>
    </source>
</evidence>
<feature type="compositionally biased region" description="Basic and acidic residues" evidence="4">
    <location>
        <begin position="387"/>
        <end position="403"/>
    </location>
</feature>
<evidence type="ECO:0000313" key="7">
    <source>
        <dbReference type="Proteomes" id="UP000824998"/>
    </source>
</evidence>
<organism evidence="6 7">
    <name type="scientific">Amylocarpus encephaloides</name>
    <dbReference type="NCBI Taxonomy" id="45428"/>
    <lineage>
        <taxon>Eukaryota</taxon>
        <taxon>Fungi</taxon>
        <taxon>Dikarya</taxon>
        <taxon>Ascomycota</taxon>
        <taxon>Pezizomycotina</taxon>
        <taxon>Leotiomycetes</taxon>
        <taxon>Helotiales</taxon>
        <taxon>Helotiales incertae sedis</taxon>
        <taxon>Amylocarpus</taxon>
    </lineage>
</organism>
<protein>
    <recommendedName>
        <fullName evidence="5">Centrosomin N-terminal motif 1 domain-containing protein</fullName>
    </recommendedName>
</protein>
<feature type="region of interest" description="Disordered" evidence="4">
    <location>
        <begin position="655"/>
        <end position="690"/>
    </location>
</feature>
<name>A0A9P8C3Y4_9HELO</name>
<feature type="coiled-coil region" evidence="3">
    <location>
        <begin position="112"/>
        <end position="173"/>
    </location>
</feature>
<evidence type="ECO:0000256" key="3">
    <source>
        <dbReference type="SAM" id="Coils"/>
    </source>
</evidence>
<comment type="subcellular location">
    <subcellularLocation>
        <location evidence="1">Cytoplasm</location>
    </subcellularLocation>
</comment>
<dbReference type="OrthoDB" id="10251744at2759"/>
<dbReference type="GO" id="GO:0005815">
    <property type="term" value="C:microtubule organizing center"/>
    <property type="evidence" value="ECO:0007669"/>
    <property type="project" value="InterPro"/>
</dbReference>
<feature type="region of interest" description="Disordered" evidence="4">
    <location>
        <begin position="185"/>
        <end position="213"/>
    </location>
</feature>
<keyword evidence="7" id="KW-1185">Reference proteome</keyword>
<feature type="region of interest" description="Disordered" evidence="4">
    <location>
        <begin position="1"/>
        <end position="92"/>
    </location>
</feature>
<dbReference type="EMBL" id="MU251601">
    <property type="protein sequence ID" value="KAG9231451.1"/>
    <property type="molecule type" value="Genomic_DNA"/>
</dbReference>
<keyword evidence="2" id="KW-0963">Cytoplasm</keyword>
<dbReference type="GO" id="GO:0005737">
    <property type="term" value="C:cytoplasm"/>
    <property type="evidence" value="ECO:0007669"/>
    <property type="project" value="UniProtKB-SubCell"/>
</dbReference>
<feature type="region of interest" description="Disordered" evidence="4">
    <location>
        <begin position="631"/>
        <end position="650"/>
    </location>
</feature>
<feature type="compositionally biased region" description="Polar residues" evidence="4">
    <location>
        <begin position="412"/>
        <end position="451"/>
    </location>
</feature>